<organism evidence="1 2">
    <name type="scientific">Enterococcus larvae</name>
    <dbReference type="NCBI Taxonomy" id="2794352"/>
    <lineage>
        <taxon>Bacteria</taxon>
        <taxon>Bacillati</taxon>
        <taxon>Bacillota</taxon>
        <taxon>Bacilli</taxon>
        <taxon>Lactobacillales</taxon>
        <taxon>Enterococcaceae</taxon>
        <taxon>Enterococcus</taxon>
    </lineage>
</organism>
<comment type="caution">
    <text evidence="1">The sequence shown here is derived from an EMBL/GenBank/DDBJ whole genome shotgun (WGS) entry which is preliminary data.</text>
</comment>
<accession>A0ABS4CN58</accession>
<dbReference type="RefSeq" id="WP_209558340.1">
    <property type="nucleotide sequence ID" value="NZ_JAEDXU010000008.1"/>
</dbReference>
<dbReference type="NCBIfam" id="TIGR04197">
    <property type="entry name" value="T7SS_SACOL2603"/>
    <property type="match status" value="1"/>
</dbReference>
<dbReference type="InterPro" id="IPR021477">
    <property type="entry name" value="TVIIS_effector_SACOL2603_fam"/>
</dbReference>
<name>A0ABS4CN58_9ENTE</name>
<dbReference type="Proteomes" id="UP000673375">
    <property type="component" value="Unassembled WGS sequence"/>
</dbReference>
<keyword evidence="2" id="KW-1185">Reference proteome</keyword>
<protein>
    <submittedName>
        <fullName evidence="1">TIGR04197 family type VII secretion effector</fullName>
    </submittedName>
</protein>
<dbReference type="EMBL" id="JAEDXU010000008">
    <property type="protein sequence ID" value="MBP1047561.1"/>
    <property type="molecule type" value="Genomic_DNA"/>
</dbReference>
<evidence type="ECO:0000313" key="1">
    <source>
        <dbReference type="EMBL" id="MBP1047561.1"/>
    </source>
</evidence>
<reference evidence="1 2" key="1">
    <citation type="submission" date="2020-12" db="EMBL/GenBank/DDBJ databases">
        <title>Vagococcus allomyrinae sp. nov. and Enterococcus lavae sp. nov., isolated from the larvae of Allomyrina dichotoma.</title>
        <authorList>
            <person name="Lee S.D."/>
        </authorList>
    </citation>
    <scope>NUCLEOTIDE SEQUENCE [LARGE SCALE GENOMIC DNA]</scope>
    <source>
        <strain evidence="1 2">BWM-S5</strain>
    </source>
</reference>
<proteinExistence type="predicted"/>
<evidence type="ECO:0000313" key="2">
    <source>
        <dbReference type="Proteomes" id="UP000673375"/>
    </source>
</evidence>
<sequence length="91" mass="9696">MDSNKERACVLATNIFSALDSLNMPASVSKDDNTTVAGNSNAHESIELVKQTVEDITATVGNSANNLKSVASEFEAMDKSIRSIFNITPFG</sequence>
<gene>
    <name evidence="1" type="ORF">I6N96_14840</name>
</gene>